<dbReference type="PROSITE" id="PS50811">
    <property type="entry name" value="WRKY"/>
    <property type="match status" value="1"/>
</dbReference>
<feature type="compositionally biased region" description="Basic residues" evidence="6">
    <location>
        <begin position="130"/>
        <end position="140"/>
    </location>
</feature>
<keyword evidence="9" id="KW-1185">Reference proteome</keyword>
<dbReference type="SUPFAM" id="SSF118290">
    <property type="entry name" value="WRKY DNA-binding domain"/>
    <property type="match status" value="1"/>
</dbReference>
<dbReference type="GO" id="GO:0043565">
    <property type="term" value="F:sequence-specific DNA binding"/>
    <property type="evidence" value="ECO:0007669"/>
    <property type="project" value="InterPro"/>
</dbReference>
<dbReference type="InterPro" id="IPR044810">
    <property type="entry name" value="WRKY_plant"/>
</dbReference>
<dbReference type="InterPro" id="IPR003657">
    <property type="entry name" value="WRKY_dom"/>
</dbReference>
<dbReference type="InterPro" id="IPR018872">
    <property type="entry name" value="Zn-cluster-dom"/>
</dbReference>
<feature type="region of interest" description="Disordered" evidence="6">
    <location>
        <begin position="129"/>
        <end position="158"/>
    </location>
</feature>
<evidence type="ECO:0000313" key="8">
    <source>
        <dbReference type="EMBL" id="KAK2637852.1"/>
    </source>
</evidence>
<dbReference type="InterPro" id="IPR036576">
    <property type="entry name" value="WRKY_dom_sf"/>
</dbReference>
<gene>
    <name evidence="8" type="ORF">Ddye_025647</name>
</gene>
<comment type="subcellular location">
    <subcellularLocation>
        <location evidence="1">Nucleus</location>
    </subcellularLocation>
</comment>
<reference evidence="8" key="1">
    <citation type="journal article" date="2023" name="Plant J.">
        <title>Genome sequences and population genomics provide insights into the demographic history, inbreeding, and mutation load of two 'living fossil' tree species of Dipteronia.</title>
        <authorList>
            <person name="Feng Y."/>
            <person name="Comes H.P."/>
            <person name="Chen J."/>
            <person name="Zhu S."/>
            <person name="Lu R."/>
            <person name="Zhang X."/>
            <person name="Li P."/>
            <person name="Qiu J."/>
            <person name="Olsen K.M."/>
            <person name="Qiu Y."/>
        </authorList>
    </citation>
    <scope>NUCLEOTIDE SEQUENCE</scope>
    <source>
        <strain evidence="8">KIB01</strain>
    </source>
</reference>
<evidence type="ECO:0000256" key="5">
    <source>
        <dbReference type="ARBA" id="ARBA00023242"/>
    </source>
</evidence>
<comment type="caution">
    <text evidence="8">The sequence shown here is derived from an EMBL/GenBank/DDBJ whole genome shotgun (WGS) entry which is preliminary data.</text>
</comment>
<keyword evidence="3" id="KW-0238">DNA-binding</keyword>
<evidence type="ECO:0000256" key="6">
    <source>
        <dbReference type="SAM" id="MobiDB-lite"/>
    </source>
</evidence>
<dbReference type="AlphaFoldDB" id="A0AAD9TKM4"/>
<keyword evidence="4" id="KW-0804">Transcription</keyword>
<evidence type="ECO:0000256" key="4">
    <source>
        <dbReference type="ARBA" id="ARBA00023163"/>
    </source>
</evidence>
<dbReference type="EMBL" id="JANJYI010000008">
    <property type="protein sequence ID" value="KAK2637852.1"/>
    <property type="molecule type" value="Genomic_DNA"/>
</dbReference>
<feature type="domain" description="WRKY" evidence="7">
    <location>
        <begin position="273"/>
        <end position="332"/>
    </location>
</feature>
<dbReference type="GO" id="GO:0005634">
    <property type="term" value="C:nucleus"/>
    <property type="evidence" value="ECO:0007669"/>
    <property type="project" value="UniProtKB-SubCell"/>
</dbReference>
<dbReference type="GO" id="GO:0003700">
    <property type="term" value="F:DNA-binding transcription factor activity"/>
    <property type="evidence" value="ECO:0007669"/>
    <property type="project" value="InterPro"/>
</dbReference>
<proteinExistence type="predicted"/>
<dbReference type="Pfam" id="PF10533">
    <property type="entry name" value="Plant_zn_clust"/>
    <property type="match status" value="1"/>
</dbReference>
<evidence type="ECO:0000259" key="7">
    <source>
        <dbReference type="PROSITE" id="PS50811"/>
    </source>
</evidence>
<evidence type="ECO:0000256" key="2">
    <source>
        <dbReference type="ARBA" id="ARBA00023015"/>
    </source>
</evidence>
<protein>
    <recommendedName>
        <fullName evidence="7">WRKY domain-containing protein</fullName>
    </recommendedName>
</protein>
<feature type="region of interest" description="Disordered" evidence="6">
    <location>
        <begin position="211"/>
        <end position="239"/>
    </location>
</feature>
<name>A0AAD9TKM4_9ROSI</name>
<evidence type="ECO:0000256" key="3">
    <source>
        <dbReference type="ARBA" id="ARBA00023125"/>
    </source>
</evidence>
<feature type="compositionally biased region" description="Low complexity" evidence="6">
    <location>
        <begin position="141"/>
        <end position="154"/>
    </location>
</feature>
<dbReference type="Proteomes" id="UP001280121">
    <property type="component" value="Unassembled WGS sequence"/>
</dbReference>
<dbReference type="Pfam" id="PF03106">
    <property type="entry name" value="WRKY"/>
    <property type="match status" value="1"/>
</dbReference>
<dbReference type="SMART" id="SM00774">
    <property type="entry name" value="WRKY"/>
    <property type="match status" value="1"/>
</dbReference>
<dbReference type="PANTHER" id="PTHR31282">
    <property type="entry name" value="WRKY TRANSCRIPTION FACTOR 21-RELATED"/>
    <property type="match status" value="1"/>
</dbReference>
<dbReference type="GO" id="GO:0005516">
    <property type="term" value="F:calmodulin binding"/>
    <property type="evidence" value="ECO:0007669"/>
    <property type="project" value="UniProtKB-ARBA"/>
</dbReference>
<accession>A0AAD9TKM4</accession>
<keyword evidence="2" id="KW-0805">Transcription regulation</keyword>
<evidence type="ECO:0000313" key="9">
    <source>
        <dbReference type="Proteomes" id="UP001280121"/>
    </source>
</evidence>
<sequence length="350" mass="38883">MEEIEEANKAAVESCYRVLSVLSQQHNNNNLTVETGEAVYRFKRVVSLLSHGTGHGLKRVRKLRNLKKPSFNLPENIFLDSPNYKPIFSPKPLQIIPADQDFFFFTNPVINKSPPPPLQVASQNLQFLQPHHHHQQHHQRLNFQQQQRSNTNNTSGGGAAAAAINLKFDGSSTCTPTMSSNKSLISSLSMDCSVTNFDGSSFQLIGVPQPPRQPQLSNQITHQSRKRCPGGAGRAEDGSVKCTGGTSSGKCHCSKRRKLRIKRSIKVPAISNKVADIPPDEFSWRKYGQKPIKGSPHPRGYYKCSSVRGCPARKHVERCPEDSSMLIVTYEGFAIQTGYIKFIMCNAGLQ</sequence>
<organism evidence="8 9">
    <name type="scientific">Dipteronia dyeriana</name>
    <dbReference type="NCBI Taxonomy" id="168575"/>
    <lineage>
        <taxon>Eukaryota</taxon>
        <taxon>Viridiplantae</taxon>
        <taxon>Streptophyta</taxon>
        <taxon>Embryophyta</taxon>
        <taxon>Tracheophyta</taxon>
        <taxon>Spermatophyta</taxon>
        <taxon>Magnoliopsida</taxon>
        <taxon>eudicotyledons</taxon>
        <taxon>Gunneridae</taxon>
        <taxon>Pentapetalae</taxon>
        <taxon>rosids</taxon>
        <taxon>malvids</taxon>
        <taxon>Sapindales</taxon>
        <taxon>Sapindaceae</taxon>
        <taxon>Hippocastanoideae</taxon>
        <taxon>Acereae</taxon>
        <taxon>Dipteronia</taxon>
    </lineage>
</organism>
<dbReference type="FunFam" id="2.20.25.80:FF:000004">
    <property type="entry name" value="WRKY transcription factor 65"/>
    <property type="match status" value="1"/>
</dbReference>
<evidence type="ECO:0000256" key="1">
    <source>
        <dbReference type="ARBA" id="ARBA00004123"/>
    </source>
</evidence>
<dbReference type="Gene3D" id="2.20.25.80">
    <property type="entry name" value="WRKY domain"/>
    <property type="match status" value="1"/>
</dbReference>
<keyword evidence="5" id="KW-0539">Nucleus</keyword>